<dbReference type="InterPro" id="IPR042186">
    <property type="entry name" value="FimD_plug_dom"/>
</dbReference>
<organism evidence="13">
    <name type="scientific">Serratia fonticola</name>
    <dbReference type="NCBI Taxonomy" id="47917"/>
    <lineage>
        <taxon>Bacteria</taxon>
        <taxon>Pseudomonadati</taxon>
        <taxon>Pseudomonadota</taxon>
        <taxon>Gammaproteobacteria</taxon>
        <taxon>Enterobacterales</taxon>
        <taxon>Yersiniaceae</taxon>
        <taxon>Serratia</taxon>
    </lineage>
</organism>
<evidence type="ECO:0000256" key="3">
    <source>
        <dbReference type="ARBA" id="ARBA00022448"/>
    </source>
</evidence>
<evidence type="ECO:0000256" key="9">
    <source>
        <dbReference type="ARBA" id="ARBA00023237"/>
    </source>
</evidence>
<keyword evidence="8" id="KW-0472">Membrane</keyword>
<evidence type="ECO:0000256" key="4">
    <source>
        <dbReference type="ARBA" id="ARBA00022452"/>
    </source>
</evidence>
<comment type="similarity">
    <text evidence="2">Belongs to the fimbrial export usher family.</text>
</comment>
<feature type="domain" description="PapC-like C-terminal" evidence="11">
    <location>
        <begin position="753"/>
        <end position="811"/>
    </location>
</feature>
<dbReference type="OrthoDB" id="6554712at2"/>
<dbReference type="GO" id="GO:0009297">
    <property type="term" value="P:pilus assembly"/>
    <property type="evidence" value="ECO:0007669"/>
    <property type="project" value="InterPro"/>
</dbReference>
<dbReference type="PANTHER" id="PTHR30451:SF21">
    <property type="entry name" value="FIMBRIAL USHER DOMAIN-CONTAINING PROTEIN YDET-RELATED"/>
    <property type="match status" value="1"/>
</dbReference>
<evidence type="ECO:0000256" key="10">
    <source>
        <dbReference type="SAM" id="MobiDB-lite"/>
    </source>
</evidence>
<dbReference type="InterPro" id="IPR025949">
    <property type="entry name" value="PapC-like_C"/>
</dbReference>
<keyword evidence="7" id="KW-0732">Signal</keyword>
<feature type="domain" description="PapC N-terminal" evidence="12">
    <location>
        <begin position="23"/>
        <end position="168"/>
    </location>
</feature>
<dbReference type="GO" id="GO:0009279">
    <property type="term" value="C:cell outer membrane"/>
    <property type="evidence" value="ECO:0007669"/>
    <property type="project" value="UniProtKB-SubCell"/>
</dbReference>
<dbReference type="Pfam" id="PF00577">
    <property type="entry name" value="Usher"/>
    <property type="match status" value="1"/>
</dbReference>
<gene>
    <name evidence="13" type="ORF">FHU10_2043</name>
</gene>
<dbReference type="GO" id="GO:0015473">
    <property type="term" value="F:fimbrial usher porin activity"/>
    <property type="evidence" value="ECO:0007669"/>
    <property type="project" value="InterPro"/>
</dbReference>
<dbReference type="Gene3D" id="2.60.40.3110">
    <property type="match status" value="1"/>
</dbReference>
<comment type="subcellular location">
    <subcellularLocation>
        <location evidence="1">Cell outer membrane</location>
        <topology evidence="1">Multi-pass membrane protein</topology>
    </subcellularLocation>
</comment>
<dbReference type="Pfam" id="PF13954">
    <property type="entry name" value="PapC_N"/>
    <property type="match status" value="1"/>
</dbReference>
<evidence type="ECO:0000256" key="7">
    <source>
        <dbReference type="ARBA" id="ARBA00022729"/>
    </source>
</evidence>
<dbReference type="FunFam" id="2.60.40.3110:FF:000001">
    <property type="entry name" value="Putative fimbrial outer membrane usher"/>
    <property type="match status" value="1"/>
</dbReference>
<proteinExistence type="inferred from homology"/>
<evidence type="ECO:0000313" key="13">
    <source>
        <dbReference type="EMBL" id="TVZ69524.1"/>
    </source>
</evidence>
<feature type="region of interest" description="Disordered" evidence="10">
    <location>
        <begin position="597"/>
        <end position="617"/>
    </location>
</feature>
<reference evidence="13" key="1">
    <citation type="submission" date="2019-06" db="EMBL/GenBank/DDBJ databases">
        <authorList>
            <person name="Deangelis K."/>
            <person name="Huntemann M."/>
            <person name="Clum A."/>
            <person name="Pillay M."/>
            <person name="Palaniappan K."/>
            <person name="Varghese N."/>
            <person name="Mikhailova N."/>
            <person name="Stamatis D."/>
            <person name="Reddy T."/>
            <person name="Daum C."/>
            <person name="Shapiro N."/>
            <person name="Ivanova N."/>
            <person name="Kyrpides N."/>
            <person name="Woyke T."/>
        </authorList>
    </citation>
    <scope>NUCLEOTIDE SEQUENCE [LARGE SCALE GENOMIC DNA]</scope>
    <source>
        <strain evidence="13">128R</strain>
    </source>
</reference>
<sequence>MKIKNIVGFMICCFSSGGYAELYFDANALNLSDEEKKQLNLSELMQPEAQIPGEYSVDILVNGQEALTQKVRFALCGSRLCPELDVSLLTRIGVKTDAFPALMTLSPARPVANLADYIPGASADFDFSHMALKLSIPQAAMINQARGDIPPEKWQDGLNMAFVNYNLTGAYDAGKTGQGDNQYLNLRSGVNVGPWRARHYGYYNRNSQTGTHWNSLQSFIERDIRQLRSRLTIGESATQGLVFDSFSFKGMGLATDSEMLPESQRGFAPVIRGIAMSNAQVEVWQKNNLIYQTYVSPGEFAISDLYPTSTSGDLRVIIREENGNERTFTQPFSAAPTMIRQGQMQFAITGGEYASESPSAKRARFAQGEVVYGVLNGTTLYAGAIGAEHYAALALGSGQSLGTLGALSFDITAAKATLQDGQEKKGQSYQFRYSKNITATDTIMTLAGYRYSTENYYSFEDASEYWQRSANMFNGSPKNRMQLTMSQSLGSYGSLSFSAYQQDYWRGSQGKNQSLMASYNVNVRGVSLNVGYSNNRSRNNQESDRVWSVNASMPLSQWLSSGNNSMHLSLNTLRAENGRMASSAMLSGSALEDRNLSYSVSQSDTRGESGQGSQANSAATLQYVGSRVTANAGYSNNNGSNHRFNYGLQGAIVAHPYGVTLGQNLNDDGGSALVRAPGASQVKISNAQGLYTDSRGYAIVPYLSQYRSNTVVLDSQTLKDDVDVNNPIRQVVPNKGALVLADYKTKIGHRVFLTLTRTNGKVPFGAVVSAGDSVTGIVNEQGEVFLNGVEDRSLIKASWGGGQGCSVPLDVSNVKKVNGIALLTLKCQ</sequence>
<keyword evidence="6" id="KW-0812">Transmembrane</keyword>
<dbReference type="EMBL" id="VISQ01000001">
    <property type="protein sequence ID" value="TVZ69524.1"/>
    <property type="molecule type" value="Genomic_DNA"/>
</dbReference>
<keyword evidence="4" id="KW-1134">Transmembrane beta strand</keyword>
<dbReference type="InterPro" id="IPR037224">
    <property type="entry name" value="PapC_N_sf"/>
</dbReference>
<evidence type="ECO:0000256" key="6">
    <source>
        <dbReference type="ARBA" id="ARBA00022692"/>
    </source>
</evidence>
<dbReference type="Gene3D" id="2.60.40.2070">
    <property type="match status" value="1"/>
</dbReference>
<evidence type="ECO:0000256" key="8">
    <source>
        <dbReference type="ARBA" id="ARBA00023136"/>
    </source>
</evidence>
<evidence type="ECO:0000256" key="5">
    <source>
        <dbReference type="ARBA" id="ARBA00022558"/>
    </source>
</evidence>
<dbReference type="Gene3D" id="3.10.20.410">
    <property type="match status" value="1"/>
</dbReference>
<dbReference type="InterPro" id="IPR043142">
    <property type="entry name" value="PapC-like_C_sf"/>
</dbReference>
<dbReference type="Pfam" id="PF13953">
    <property type="entry name" value="PapC_C"/>
    <property type="match status" value="1"/>
</dbReference>
<protein>
    <submittedName>
        <fullName evidence="13">Outer membrane usher protein</fullName>
    </submittedName>
</protein>
<evidence type="ECO:0000259" key="12">
    <source>
        <dbReference type="Pfam" id="PF13954"/>
    </source>
</evidence>
<evidence type="ECO:0000259" key="11">
    <source>
        <dbReference type="Pfam" id="PF13953"/>
    </source>
</evidence>
<keyword evidence="9" id="KW-0998">Cell outer membrane</keyword>
<dbReference type="PANTHER" id="PTHR30451">
    <property type="entry name" value="OUTER MEMBRANE USHER PROTEIN"/>
    <property type="match status" value="1"/>
</dbReference>
<dbReference type="AlphaFoldDB" id="A0A542CW26"/>
<evidence type="ECO:0000256" key="2">
    <source>
        <dbReference type="ARBA" id="ARBA00008064"/>
    </source>
</evidence>
<dbReference type="InterPro" id="IPR025885">
    <property type="entry name" value="PapC_N"/>
</dbReference>
<keyword evidence="3" id="KW-0813">Transport</keyword>
<name>A0A542CW26_SERFO</name>
<dbReference type="Gene3D" id="2.60.40.2610">
    <property type="entry name" value="Outer membrane usher protein FimD, plug domain"/>
    <property type="match status" value="1"/>
</dbReference>
<evidence type="ECO:0000256" key="1">
    <source>
        <dbReference type="ARBA" id="ARBA00004571"/>
    </source>
</evidence>
<comment type="caution">
    <text evidence="13">The sequence shown here is derived from an EMBL/GenBank/DDBJ whole genome shotgun (WGS) entry which is preliminary data.</text>
</comment>
<dbReference type="InterPro" id="IPR000015">
    <property type="entry name" value="Fimb_usher"/>
</dbReference>
<accession>A0A542CW26</accession>
<keyword evidence="5" id="KW-1029">Fimbrium biogenesis</keyword>
<dbReference type="SUPFAM" id="SSF141729">
    <property type="entry name" value="FimD N-terminal domain-like"/>
    <property type="match status" value="1"/>
</dbReference>
<reference evidence="13" key="2">
    <citation type="submission" date="2019-08" db="EMBL/GenBank/DDBJ databases">
        <title>Investigation of anaerobic lignin degradation for improved lignocellulosic biofuels.</title>
        <authorList>
            <person name="Deangelis K.PhD."/>
        </authorList>
    </citation>
    <scope>NUCLEOTIDE SEQUENCE [LARGE SCALE GENOMIC DNA]</scope>
    <source>
        <strain evidence="13">128R</strain>
    </source>
</reference>